<dbReference type="Proteomes" id="UP000294299">
    <property type="component" value="Chromosome NFRAN"/>
</dbReference>
<accession>A0A484IC60</accession>
<dbReference type="KEGG" id="nfn:NFRAN_2583"/>
<reference evidence="1 2" key="1">
    <citation type="submission" date="2019-02" db="EMBL/GenBank/DDBJ databases">
        <authorList>
            <person name="Lehtovirta-Morley E L."/>
        </authorList>
    </citation>
    <scope>NUCLEOTIDE SEQUENCE [LARGE SCALE GENOMIC DNA]</scope>
    <source>
        <strain evidence="1">NFRAN1</strain>
    </source>
</reference>
<sequence length="86" mass="9981">MIIFVYLFIIIILGLIGKMIPIDNYFNRNELLPPNTHKFKHRVLIRADPKDHTQVITGIPVIHNVSNQIVAFIDLKREKSKYLPSS</sequence>
<organism evidence="1 2">
    <name type="scientific">Candidatus Nitrosocosmicus franklandianus</name>
    <dbReference type="NCBI Taxonomy" id="1798806"/>
    <lineage>
        <taxon>Archaea</taxon>
        <taxon>Nitrososphaerota</taxon>
        <taxon>Nitrososphaeria</taxon>
        <taxon>Nitrososphaerales</taxon>
        <taxon>Nitrososphaeraceae</taxon>
        <taxon>Candidatus Nitrosocosmicus</taxon>
    </lineage>
</organism>
<gene>
    <name evidence="1" type="ORF">NFRAN_2583</name>
</gene>
<dbReference type="AlphaFoldDB" id="A0A484IC60"/>
<evidence type="ECO:0000313" key="2">
    <source>
        <dbReference type="Proteomes" id="UP000294299"/>
    </source>
</evidence>
<name>A0A484IC60_9ARCH</name>
<protein>
    <submittedName>
        <fullName evidence="1">Uncharacterized protein</fullName>
    </submittedName>
</protein>
<proteinExistence type="predicted"/>
<keyword evidence="2" id="KW-1185">Reference proteome</keyword>
<evidence type="ECO:0000313" key="1">
    <source>
        <dbReference type="EMBL" id="VFJ14905.1"/>
    </source>
</evidence>
<dbReference type="EMBL" id="LR216287">
    <property type="protein sequence ID" value="VFJ14905.1"/>
    <property type="molecule type" value="Genomic_DNA"/>
</dbReference>